<gene>
    <name evidence="1" type="ORF">UFOVP350_42</name>
</gene>
<reference evidence="1" key="1">
    <citation type="submission" date="2020-04" db="EMBL/GenBank/DDBJ databases">
        <authorList>
            <person name="Chiriac C."/>
            <person name="Salcher M."/>
            <person name="Ghai R."/>
            <person name="Kavagutti S V."/>
        </authorList>
    </citation>
    <scope>NUCLEOTIDE SEQUENCE</scope>
</reference>
<accession>A0A6J5LX72</accession>
<protein>
    <submittedName>
        <fullName evidence="1">Uncharacterized protein</fullName>
    </submittedName>
</protein>
<dbReference type="EMBL" id="LR796362">
    <property type="protein sequence ID" value="CAB4139108.1"/>
    <property type="molecule type" value="Genomic_DNA"/>
</dbReference>
<sequence>MGEAKGEFLTRIFYKPNYTLMRKFLFAIAALWMISVTAMACTKEEHAENNPEQVYQEMLEKYSATVPDEGVEESLTITHAQLDELAMAQTFWPREVLEMVLPVEGNRSRPATYQERLEVLRSYLPERSEDAGTVETWIRRQNAPALRDATADVVAQVFAAMGTTVGTRSSLNIWRPVNDAGTVTFHDGAFALSALNQSGNFDSYAEYLPESVVFEFEVSGGNWLIGATVIRNNATGLQPDTVVFGFNSPNGPLIWNPTLSSPSDDDWIEGPIHPGYGITAIAANGLVPPASPV</sequence>
<name>A0A6J5LX72_9CAUD</name>
<proteinExistence type="predicted"/>
<evidence type="ECO:0000313" key="1">
    <source>
        <dbReference type="EMBL" id="CAB4139108.1"/>
    </source>
</evidence>
<organism evidence="1">
    <name type="scientific">uncultured Caudovirales phage</name>
    <dbReference type="NCBI Taxonomy" id="2100421"/>
    <lineage>
        <taxon>Viruses</taxon>
        <taxon>Duplodnaviria</taxon>
        <taxon>Heunggongvirae</taxon>
        <taxon>Uroviricota</taxon>
        <taxon>Caudoviricetes</taxon>
        <taxon>Peduoviridae</taxon>
        <taxon>Maltschvirus</taxon>
        <taxon>Maltschvirus maltsch</taxon>
    </lineage>
</organism>